<dbReference type="AlphaFoldDB" id="A0A7J5ZKQ8"/>
<keyword evidence="1" id="KW-0812">Transmembrane</keyword>
<accession>A0A7J5ZKQ8</accession>
<feature type="transmembrane region" description="Helical" evidence="1">
    <location>
        <begin position="49"/>
        <end position="71"/>
    </location>
</feature>
<comment type="caution">
    <text evidence="2">The sequence shown here is derived from an EMBL/GenBank/DDBJ whole genome shotgun (WGS) entry which is preliminary data.</text>
</comment>
<protein>
    <submittedName>
        <fullName evidence="2">Uncharacterized protein</fullName>
    </submittedName>
</protein>
<proteinExistence type="predicted"/>
<keyword evidence="3" id="KW-1185">Reference proteome</keyword>
<sequence>MMLRQFIPPRKHRGFRRRLFTPRHRNMLNHAMGHDEPPKQKSQSREESILAFLGIACTVLNLLVIIFVYIYTSL</sequence>
<gene>
    <name evidence="2" type="ORF">AMELA_G00283590</name>
</gene>
<dbReference type="InterPro" id="IPR054138">
    <property type="entry name" value="TUNAR"/>
</dbReference>
<dbReference type="Proteomes" id="UP000593565">
    <property type="component" value="Unassembled WGS sequence"/>
</dbReference>
<dbReference type="Pfam" id="PF21954">
    <property type="entry name" value="TUNAR"/>
    <property type="match status" value="1"/>
</dbReference>
<evidence type="ECO:0000313" key="3">
    <source>
        <dbReference type="Proteomes" id="UP000593565"/>
    </source>
</evidence>
<reference evidence="2 3" key="1">
    <citation type="submission" date="2020-02" db="EMBL/GenBank/DDBJ databases">
        <title>A chromosome-scale genome assembly of the black bullhead catfish (Ameiurus melas).</title>
        <authorList>
            <person name="Wen M."/>
            <person name="Zham M."/>
            <person name="Cabau C."/>
            <person name="Klopp C."/>
            <person name="Donnadieu C."/>
            <person name="Roques C."/>
            <person name="Bouchez O."/>
            <person name="Lampietro C."/>
            <person name="Jouanno E."/>
            <person name="Herpin A."/>
            <person name="Louis A."/>
            <person name="Berthelot C."/>
            <person name="Parey E."/>
            <person name="Roest-Crollius H."/>
            <person name="Braasch I."/>
            <person name="Postlethwait J."/>
            <person name="Robinson-Rechavi M."/>
            <person name="Echchiki A."/>
            <person name="Begum T."/>
            <person name="Montfort J."/>
            <person name="Schartl M."/>
            <person name="Bobe J."/>
            <person name="Guiguen Y."/>
        </authorList>
    </citation>
    <scope>NUCLEOTIDE SEQUENCE [LARGE SCALE GENOMIC DNA]</scope>
    <source>
        <strain evidence="2">M_S1</strain>
        <tissue evidence="2">Blood</tissue>
    </source>
</reference>
<evidence type="ECO:0000256" key="1">
    <source>
        <dbReference type="SAM" id="Phobius"/>
    </source>
</evidence>
<keyword evidence="1" id="KW-0472">Membrane</keyword>
<keyword evidence="1" id="KW-1133">Transmembrane helix</keyword>
<name>A0A7J5ZKQ8_AMEME</name>
<organism evidence="2 3">
    <name type="scientific">Ameiurus melas</name>
    <name type="common">Black bullhead</name>
    <name type="synonym">Silurus melas</name>
    <dbReference type="NCBI Taxonomy" id="219545"/>
    <lineage>
        <taxon>Eukaryota</taxon>
        <taxon>Metazoa</taxon>
        <taxon>Chordata</taxon>
        <taxon>Craniata</taxon>
        <taxon>Vertebrata</taxon>
        <taxon>Euteleostomi</taxon>
        <taxon>Actinopterygii</taxon>
        <taxon>Neopterygii</taxon>
        <taxon>Teleostei</taxon>
        <taxon>Ostariophysi</taxon>
        <taxon>Siluriformes</taxon>
        <taxon>Ictaluridae</taxon>
        <taxon>Ameiurus</taxon>
    </lineage>
</organism>
<evidence type="ECO:0000313" key="2">
    <source>
        <dbReference type="EMBL" id="KAF4071225.1"/>
    </source>
</evidence>
<dbReference type="EMBL" id="JAAGNN010000028">
    <property type="protein sequence ID" value="KAF4071225.1"/>
    <property type="molecule type" value="Genomic_DNA"/>
</dbReference>